<dbReference type="EMBL" id="OU895880">
    <property type="protein sequence ID" value="CAG9812045.1"/>
    <property type="molecule type" value="Genomic_DNA"/>
</dbReference>
<feature type="transmembrane region" description="Helical" evidence="7">
    <location>
        <begin position="150"/>
        <end position="171"/>
    </location>
</feature>
<evidence type="ECO:0000256" key="1">
    <source>
        <dbReference type="ARBA" id="ARBA00004141"/>
    </source>
</evidence>
<keyword evidence="5 7" id="KW-1133">Transmembrane helix</keyword>
<feature type="transmembrane region" description="Helical" evidence="7">
    <location>
        <begin position="408"/>
        <end position="428"/>
    </location>
</feature>
<evidence type="ECO:0000256" key="3">
    <source>
        <dbReference type="ARBA" id="ARBA00022692"/>
    </source>
</evidence>
<dbReference type="PANTHER" id="PTHR11662">
    <property type="entry name" value="SOLUTE CARRIER FAMILY 17"/>
    <property type="match status" value="1"/>
</dbReference>
<dbReference type="PANTHER" id="PTHR11662:SF79">
    <property type="entry name" value="NA[+]-DEPENDENT INORGANIC PHOSPHATE COTRANSPORTER, ISOFORM A"/>
    <property type="match status" value="1"/>
</dbReference>
<proteinExistence type="predicted"/>
<evidence type="ECO:0000256" key="6">
    <source>
        <dbReference type="ARBA" id="ARBA00023136"/>
    </source>
</evidence>
<accession>A0A9N9S653</accession>
<keyword evidence="3 7" id="KW-0812">Transmembrane</keyword>
<dbReference type="GO" id="GO:0006820">
    <property type="term" value="P:monoatomic anion transport"/>
    <property type="evidence" value="ECO:0007669"/>
    <property type="project" value="TreeGrafter"/>
</dbReference>
<feature type="transmembrane region" description="Helical" evidence="7">
    <location>
        <begin position="383"/>
        <end position="402"/>
    </location>
</feature>
<dbReference type="GO" id="GO:0015293">
    <property type="term" value="F:symporter activity"/>
    <property type="evidence" value="ECO:0007669"/>
    <property type="project" value="UniProtKB-KW"/>
</dbReference>
<evidence type="ECO:0000256" key="7">
    <source>
        <dbReference type="SAM" id="Phobius"/>
    </source>
</evidence>
<feature type="transmembrane region" description="Helical" evidence="7">
    <location>
        <begin position="177"/>
        <end position="198"/>
    </location>
</feature>
<dbReference type="Proteomes" id="UP001153620">
    <property type="component" value="Chromosome 4"/>
</dbReference>
<dbReference type="OrthoDB" id="2985014at2759"/>
<keyword evidence="2" id="KW-0813">Transport</keyword>
<dbReference type="FunFam" id="1.20.1250.20:FF:000003">
    <property type="entry name" value="Solute carrier family 17 member 3"/>
    <property type="match status" value="1"/>
</dbReference>
<feature type="transmembrane region" description="Helical" evidence="7">
    <location>
        <begin position="476"/>
        <end position="495"/>
    </location>
</feature>
<evidence type="ECO:0000313" key="10">
    <source>
        <dbReference type="Proteomes" id="UP001153620"/>
    </source>
</evidence>
<feature type="transmembrane region" description="Helical" evidence="7">
    <location>
        <begin position="210"/>
        <end position="233"/>
    </location>
</feature>
<sequence>MKKRVILLEGNVKGIKARTVLWYLAFFGFAINTIVRINSSIAIVDMIDVNLKKSTNVNKTVAVSECLAKDDKGAQNGTISIISNIKLVNTTRYVSMERKILDYFEIEYERDGFKWNEHKQGMYLGSFYWLHWMSQIPGGILATKFGTKTIFGLANFIPCALCLLTPIVSYLDYKVLVILRITSGVCTGLSWPAMHHLIGLWIPGNERSRFVTVYLGTGIGAAIAFPIFGYIIKISSWEWVFHFCFIVGTIWYIFWMFLVFDSPEVHPRIDPAEKEYIIKSLGSSVFREKDKHERREIPWKAILTSRCTWVTVLADLGNVWGLFTILTQSPTYFRFIHGWSIEMVGILSGFPHLMRVLASFVFSSIGDYLLTGDRMSREHVRKLATLFHLVLSGAVCLGIAYSGCNFTLAVASLTLSLALNGAISAGLLSGIIDNSPNYSGVILGAVGTISINSALVSPMVVGYLTFENQTVKAWEHIFVITSVIMMITGLIYIVFYDGSLQPWNNPGACKSEDKNIRKKLLEFNEKFKIPQQSSNDL</sequence>
<reference evidence="9" key="1">
    <citation type="submission" date="2022-01" db="EMBL/GenBank/DDBJ databases">
        <authorList>
            <person name="King R."/>
        </authorList>
    </citation>
    <scope>NUCLEOTIDE SEQUENCE</scope>
</reference>
<dbReference type="GO" id="GO:0016020">
    <property type="term" value="C:membrane"/>
    <property type="evidence" value="ECO:0007669"/>
    <property type="project" value="UniProtKB-SubCell"/>
</dbReference>
<protein>
    <recommendedName>
        <fullName evidence="8">Major facilitator superfamily (MFS) profile domain-containing protein</fullName>
    </recommendedName>
</protein>
<dbReference type="InterPro" id="IPR050382">
    <property type="entry name" value="MFS_Na/Anion_cotransporter"/>
</dbReference>
<organism evidence="9 10">
    <name type="scientific">Chironomus riparius</name>
    <dbReference type="NCBI Taxonomy" id="315576"/>
    <lineage>
        <taxon>Eukaryota</taxon>
        <taxon>Metazoa</taxon>
        <taxon>Ecdysozoa</taxon>
        <taxon>Arthropoda</taxon>
        <taxon>Hexapoda</taxon>
        <taxon>Insecta</taxon>
        <taxon>Pterygota</taxon>
        <taxon>Neoptera</taxon>
        <taxon>Endopterygota</taxon>
        <taxon>Diptera</taxon>
        <taxon>Nematocera</taxon>
        <taxon>Chironomoidea</taxon>
        <taxon>Chironomidae</taxon>
        <taxon>Chironominae</taxon>
        <taxon>Chironomus</taxon>
    </lineage>
</organism>
<dbReference type="PROSITE" id="PS50850">
    <property type="entry name" value="MFS"/>
    <property type="match status" value="1"/>
</dbReference>
<evidence type="ECO:0000256" key="4">
    <source>
        <dbReference type="ARBA" id="ARBA00022847"/>
    </source>
</evidence>
<reference evidence="9" key="2">
    <citation type="submission" date="2022-10" db="EMBL/GenBank/DDBJ databases">
        <authorList>
            <consortium name="ENA_rothamsted_submissions"/>
            <consortium name="culmorum"/>
            <person name="King R."/>
        </authorList>
    </citation>
    <scope>NUCLEOTIDE SEQUENCE</scope>
</reference>
<gene>
    <name evidence="9" type="ORF">CHIRRI_LOCUS14850</name>
</gene>
<dbReference type="AlphaFoldDB" id="A0A9N9S653"/>
<dbReference type="InterPro" id="IPR020846">
    <property type="entry name" value="MFS_dom"/>
</dbReference>
<keyword evidence="10" id="KW-1185">Reference proteome</keyword>
<evidence type="ECO:0000256" key="2">
    <source>
        <dbReference type="ARBA" id="ARBA00022448"/>
    </source>
</evidence>
<comment type="subcellular location">
    <subcellularLocation>
        <location evidence="1">Membrane</location>
        <topology evidence="1">Multi-pass membrane protein</topology>
    </subcellularLocation>
</comment>
<feature type="transmembrane region" description="Helical" evidence="7">
    <location>
        <begin position="239"/>
        <end position="260"/>
    </location>
</feature>
<keyword evidence="4" id="KW-0769">Symport</keyword>
<feature type="transmembrane region" description="Helical" evidence="7">
    <location>
        <begin position="20"/>
        <end position="44"/>
    </location>
</feature>
<feature type="domain" description="Major facilitator superfamily (MFS) profile" evidence="8">
    <location>
        <begin position="78"/>
        <end position="500"/>
    </location>
</feature>
<evidence type="ECO:0000313" key="9">
    <source>
        <dbReference type="EMBL" id="CAG9812045.1"/>
    </source>
</evidence>
<evidence type="ECO:0000259" key="8">
    <source>
        <dbReference type="PROSITE" id="PS50850"/>
    </source>
</evidence>
<feature type="transmembrane region" description="Helical" evidence="7">
    <location>
        <begin position="440"/>
        <end position="464"/>
    </location>
</feature>
<dbReference type="InterPro" id="IPR011701">
    <property type="entry name" value="MFS"/>
</dbReference>
<dbReference type="SUPFAM" id="SSF103473">
    <property type="entry name" value="MFS general substrate transporter"/>
    <property type="match status" value="1"/>
</dbReference>
<name>A0A9N9S653_9DIPT</name>
<dbReference type="Pfam" id="PF07690">
    <property type="entry name" value="MFS_1"/>
    <property type="match status" value="1"/>
</dbReference>
<keyword evidence="6 7" id="KW-0472">Membrane</keyword>
<evidence type="ECO:0000256" key="5">
    <source>
        <dbReference type="ARBA" id="ARBA00022989"/>
    </source>
</evidence>
<dbReference type="InterPro" id="IPR036259">
    <property type="entry name" value="MFS_trans_sf"/>
</dbReference>
<dbReference type="Gene3D" id="1.20.1250.20">
    <property type="entry name" value="MFS general substrate transporter like domains"/>
    <property type="match status" value="2"/>
</dbReference>